<feature type="binding site" description="axial binding residue" evidence="11">
    <location>
        <position position="73"/>
    </location>
    <ligand>
        <name>heme</name>
        <dbReference type="ChEBI" id="CHEBI:30413"/>
    </ligand>
    <ligandPart>
        <name>Fe</name>
        <dbReference type="ChEBI" id="CHEBI:18248"/>
    </ligandPart>
</feature>
<keyword evidence="9 12" id="KW-0503">Monooxygenase</keyword>
<dbReference type="GO" id="GO:0047087">
    <property type="term" value="F:protopine 6-monooxygenase activity"/>
    <property type="evidence" value="ECO:0007669"/>
    <property type="project" value="UniProtKB-EC"/>
</dbReference>
<name>A0A2P6SIG6_ROSCH</name>
<keyword evidence="6" id="KW-1133">Transmembrane helix</keyword>
<dbReference type="PRINTS" id="PR00463">
    <property type="entry name" value="EP450I"/>
</dbReference>
<dbReference type="InterPro" id="IPR050651">
    <property type="entry name" value="Plant_Cytochrome_P450_Monoox"/>
</dbReference>
<dbReference type="InterPro" id="IPR002401">
    <property type="entry name" value="Cyt_P450_E_grp-I"/>
</dbReference>
<dbReference type="InterPro" id="IPR017972">
    <property type="entry name" value="Cyt_P450_CS"/>
</dbReference>
<dbReference type="EMBL" id="PDCK01000039">
    <property type="protein sequence ID" value="PRQ58482.1"/>
    <property type="molecule type" value="Genomic_DNA"/>
</dbReference>
<keyword evidence="5 11" id="KW-0479">Metal-binding</keyword>
<dbReference type="AlphaFoldDB" id="A0A2P6SIG6"/>
<keyword evidence="4" id="KW-0812">Transmembrane</keyword>
<dbReference type="Proteomes" id="UP000238479">
    <property type="component" value="Chromosome 1"/>
</dbReference>
<dbReference type="PROSITE" id="PS00086">
    <property type="entry name" value="CYTOCHROME_P450"/>
    <property type="match status" value="1"/>
</dbReference>
<comment type="cofactor">
    <cofactor evidence="1 11">
        <name>heme</name>
        <dbReference type="ChEBI" id="CHEBI:30413"/>
    </cofactor>
</comment>
<dbReference type="SUPFAM" id="SSF48264">
    <property type="entry name" value="Cytochrome P450"/>
    <property type="match status" value="1"/>
</dbReference>
<dbReference type="InterPro" id="IPR036396">
    <property type="entry name" value="Cyt_P450_sf"/>
</dbReference>
<comment type="caution">
    <text evidence="13">The sequence shown here is derived from an EMBL/GenBank/DDBJ whole genome shotgun (WGS) entry which is preliminary data.</text>
</comment>
<evidence type="ECO:0000256" key="3">
    <source>
        <dbReference type="ARBA" id="ARBA00022617"/>
    </source>
</evidence>
<evidence type="ECO:0000313" key="13">
    <source>
        <dbReference type="EMBL" id="PRQ58482.1"/>
    </source>
</evidence>
<evidence type="ECO:0000256" key="11">
    <source>
        <dbReference type="PIRSR" id="PIRSR602401-1"/>
    </source>
</evidence>
<dbReference type="GO" id="GO:0005506">
    <property type="term" value="F:iron ion binding"/>
    <property type="evidence" value="ECO:0007669"/>
    <property type="project" value="InterPro"/>
</dbReference>
<dbReference type="GO" id="GO:0016020">
    <property type="term" value="C:membrane"/>
    <property type="evidence" value="ECO:0007669"/>
    <property type="project" value="UniProtKB-SubCell"/>
</dbReference>
<comment type="subcellular location">
    <subcellularLocation>
        <location evidence="2">Membrane</location>
    </subcellularLocation>
</comment>
<keyword evidence="14" id="KW-1185">Reference proteome</keyword>
<accession>A0A2P6SIG6</accession>
<proteinExistence type="inferred from homology"/>
<keyword evidence="3 11" id="KW-0349">Heme</keyword>
<dbReference type="PANTHER" id="PTHR47947">
    <property type="entry name" value="CYTOCHROME P450 82C3-RELATED"/>
    <property type="match status" value="1"/>
</dbReference>
<keyword evidence="7 12" id="KW-0560">Oxidoreductase</keyword>
<protein>
    <submittedName>
        <fullName evidence="13">Putative protopine 6-monooxygenase</fullName>
        <ecNumber evidence="13">1.14.14.98</ecNumber>
    </submittedName>
</protein>
<evidence type="ECO:0000256" key="9">
    <source>
        <dbReference type="ARBA" id="ARBA00023033"/>
    </source>
</evidence>
<dbReference type="GO" id="GO:0020037">
    <property type="term" value="F:heme binding"/>
    <property type="evidence" value="ECO:0007669"/>
    <property type="project" value="InterPro"/>
</dbReference>
<keyword evidence="8 11" id="KW-0408">Iron</keyword>
<evidence type="ECO:0000256" key="6">
    <source>
        <dbReference type="ARBA" id="ARBA00022989"/>
    </source>
</evidence>
<sequence>MNPEKTAVCRIGNYHVTSGTRLLINLSKIHLDQNVWLDPRLFQPERFLTTHKNVDVRGQSFEFIPFGSGRRICPGISLALQVTQLTLAHLIHGFEITAPSDEPLDMGESSGITNMKITPLEVFLTPRLHLKLYENVD</sequence>
<comment type="similarity">
    <text evidence="12">Belongs to the cytochrome P450 family.</text>
</comment>
<evidence type="ECO:0000256" key="10">
    <source>
        <dbReference type="ARBA" id="ARBA00023136"/>
    </source>
</evidence>
<evidence type="ECO:0000256" key="2">
    <source>
        <dbReference type="ARBA" id="ARBA00004370"/>
    </source>
</evidence>
<evidence type="ECO:0000256" key="8">
    <source>
        <dbReference type="ARBA" id="ARBA00023004"/>
    </source>
</evidence>
<keyword evidence="10" id="KW-0472">Membrane</keyword>
<dbReference type="EC" id="1.14.14.98" evidence="13"/>
<dbReference type="OMA" id="TAVCRIG"/>
<evidence type="ECO:0000256" key="5">
    <source>
        <dbReference type="ARBA" id="ARBA00022723"/>
    </source>
</evidence>
<dbReference type="PANTHER" id="PTHR47947:SF26">
    <property type="entry name" value="CYTOCHROME P450"/>
    <property type="match status" value="1"/>
</dbReference>
<evidence type="ECO:0000256" key="1">
    <source>
        <dbReference type="ARBA" id="ARBA00001971"/>
    </source>
</evidence>
<dbReference type="Pfam" id="PF00067">
    <property type="entry name" value="p450"/>
    <property type="match status" value="1"/>
</dbReference>
<dbReference type="Gramene" id="PRQ58482">
    <property type="protein sequence ID" value="PRQ58482"/>
    <property type="gene ID" value="RchiOBHm_Chr1g0359791"/>
</dbReference>
<gene>
    <name evidence="13" type="ORF">RchiOBHm_Chr1g0359791</name>
</gene>
<dbReference type="InterPro" id="IPR001128">
    <property type="entry name" value="Cyt_P450"/>
</dbReference>
<reference evidence="13 14" key="1">
    <citation type="journal article" date="2018" name="Nat. Genet.">
        <title>The Rosa genome provides new insights in the design of modern roses.</title>
        <authorList>
            <person name="Bendahmane M."/>
        </authorList>
    </citation>
    <scope>NUCLEOTIDE SEQUENCE [LARGE SCALE GENOMIC DNA]</scope>
    <source>
        <strain evidence="14">cv. Old Blush</strain>
    </source>
</reference>
<evidence type="ECO:0000256" key="12">
    <source>
        <dbReference type="RuleBase" id="RU000461"/>
    </source>
</evidence>
<organism evidence="13 14">
    <name type="scientific">Rosa chinensis</name>
    <name type="common">China rose</name>
    <dbReference type="NCBI Taxonomy" id="74649"/>
    <lineage>
        <taxon>Eukaryota</taxon>
        <taxon>Viridiplantae</taxon>
        <taxon>Streptophyta</taxon>
        <taxon>Embryophyta</taxon>
        <taxon>Tracheophyta</taxon>
        <taxon>Spermatophyta</taxon>
        <taxon>Magnoliopsida</taxon>
        <taxon>eudicotyledons</taxon>
        <taxon>Gunneridae</taxon>
        <taxon>Pentapetalae</taxon>
        <taxon>rosids</taxon>
        <taxon>fabids</taxon>
        <taxon>Rosales</taxon>
        <taxon>Rosaceae</taxon>
        <taxon>Rosoideae</taxon>
        <taxon>Rosoideae incertae sedis</taxon>
        <taxon>Rosa</taxon>
    </lineage>
</organism>
<dbReference type="Gene3D" id="1.10.630.10">
    <property type="entry name" value="Cytochrome P450"/>
    <property type="match status" value="1"/>
</dbReference>
<evidence type="ECO:0000256" key="4">
    <source>
        <dbReference type="ARBA" id="ARBA00022692"/>
    </source>
</evidence>
<evidence type="ECO:0000256" key="7">
    <source>
        <dbReference type="ARBA" id="ARBA00023002"/>
    </source>
</evidence>
<evidence type="ECO:0000313" key="14">
    <source>
        <dbReference type="Proteomes" id="UP000238479"/>
    </source>
</evidence>